<dbReference type="Proteomes" id="UP000095228">
    <property type="component" value="Chromosome"/>
</dbReference>
<proteinExistence type="predicted"/>
<keyword evidence="2" id="KW-0732">Signal</keyword>
<dbReference type="Pfam" id="PF13432">
    <property type="entry name" value="TPR_16"/>
    <property type="match status" value="2"/>
</dbReference>
<dbReference type="KEGG" id="obg:Verru16b_03296"/>
<dbReference type="STRING" id="1838286.Verru16b_03296"/>
<dbReference type="PANTHER" id="PTHR12558:SF13">
    <property type="entry name" value="CELL DIVISION CYCLE PROTEIN 27 HOMOLOG"/>
    <property type="match status" value="1"/>
</dbReference>
<name>A0A1D8AZ83_9BACT</name>
<keyword evidence="1" id="KW-0802">TPR repeat</keyword>
<feature type="repeat" description="TPR" evidence="1">
    <location>
        <begin position="54"/>
        <end position="87"/>
    </location>
</feature>
<evidence type="ECO:0000313" key="3">
    <source>
        <dbReference type="EMBL" id="AOS46199.1"/>
    </source>
</evidence>
<accession>A0A1D8AZ83</accession>
<feature type="signal peptide" evidence="2">
    <location>
        <begin position="1"/>
        <end position="18"/>
    </location>
</feature>
<keyword evidence="4" id="KW-1185">Reference proteome</keyword>
<evidence type="ECO:0000256" key="2">
    <source>
        <dbReference type="SAM" id="SignalP"/>
    </source>
</evidence>
<dbReference type="PANTHER" id="PTHR12558">
    <property type="entry name" value="CELL DIVISION CYCLE 16,23,27"/>
    <property type="match status" value="1"/>
</dbReference>
<organism evidence="3 4">
    <name type="scientific">Lacunisphaera limnophila</name>
    <dbReference type="NCBI Taxonomy" id="1838286"/>
    <lineage>
        <taxon>Bacteria</taxon>
        <taxon>Pseudomonadati</taxon>
        <taxon>Verrucomicrobiota</taxon>
        <taxon>Opitutia</taxon>
        <taxon>Opitutales</taxon>
        <taxon>Opitutaceae</taxon>
        <taxon>Lacunisphaera</taxon>
    </lineage>
</organism>
<dbReference type="RefSeq" id="WP_069963277.1">
    <property type="nucleotide sequence ID" value="NZ_CP016094.1"/>
</dbReference>
<dbReference type="PATRIC" id="fig|1838286.3.peg.3335"/>
<dbReference type="SMART" id="SM00028">
    <property type="entry name" value="TPR"/>
    <property type="match status" value="4"/>
</dbReference>
<gene>
    <name evidence="3" type="ORF">Verru16b_03296</name>
</gene>
<protein>
    <submittedName>
        <fullName evidence="3">Tetratricopeptide repeat protein</fullName>
    </submittedName>
</protein>
<dbReference type="PROSITE" id="PS50005">
    <property type="entry name" value="TPR"/>
    <property type="match status" value="1"/>
</dbReference>
<evidence type="ECO:0000256" key="1">
    <source>
        <dbReference type="PROSITE-ProRule" id="PRU00339"/>
    </source>
</evidence>
<feature type="chain" id="PRO_5009105405" evidence="2">
    <location>
        <begin position="19"/>
        <end position="286"/>
    </location>
</feature>
<dbReference type="Gene3D" id="1.25.40.10">
    <property type="entry name" value="Tetratricopeptide repeat domain"/>
    <property type="match status" value="2"/>
</dbReference>
<dbReference type="AlphaFoldDB" id="A0A1D8AZ83"/>
<dbReference type="InterPro" id="IPR019734">
    <property type="entry name" value="TPR_rpt"/>
</dbReference>
<evidence type="ECO:0000313" key="4">
    <source>
        <dbReference type="Proteomes" id="UP000095228"/>
    </source>
</evidence>
<dbReference type="EMBL" id="CP016094">
    <property type="protein sequence ID" value="AOS46199.1"/>
    <property type="molecule type" value="Genomic_DNA"/>
</dbReference>
<dbReference type="SUPFAM" id="SSF48452">
    <property type="entry name" value="TPR-like"/>
    <property type="match status" value="2"/>
</dbReference>
<sequence length="286" mass="31085">MRRLLLPLTLATVLPAFAADQATRDQVAELFKQRQWAEAQAVLEKVTAAEPANAEAWNSLGLTHLARQDAVRAVTAFEKAVQLDPTKSEYVLQAGHAYGVSAVQAGLFGKMGFARKCKAAYDKAVELDPANINARWSLMEFCRQAPGFLGGGMEPAYAQAEAIRRLDARRGRAAYASLYSAEKKYAQAFALYEEVLRTQPADDDALFQVGRLAARSGEQLDRGLAALRQLATLPDRAGDARLHTLVGNILEKKGDKPGARAAYETALAGDPQYPQALEALRKLKEG</sequence>
<dbReference type="InterPro" id="IPR011990">
    <property type="entry name" value="TPR-like_helical_dom_sf"/>
</dbReference>
<reference evidence="3 4" key="1">
    <citation type="submission" date="2016-06" db="EMBL/GenBank/DDBJ databases">
        <title>Three novel species with peptidoglycan cell walls form the new genus Lacunisphaera gen. nov. in the family Opitutaceae of the verrucomicrobial subdivision 4.</title>
        <authorList>
            <person name="Rast P."/>
            <person name="Gloeckner I."/>
            <person name="Jogler M."/>
            <person name="Boedeker C."/>
            <person name="Jeske O."/>
            <person name="Wiegand S."/>
            <person name="Reinhardt R."/>
            <person name="Schumann P."/>
            <person name="Rohde M."/>
            <person name="Spring S."/>
            <person name="Gloeckner F.O."/>
            <person name="Jogler C."/>
        </authorList>
    </citation>
    <scope>NUCLEOTIDE SEQUENCE [LARGE SCALE GENOMIC DNA]</scope>
    <source>
        <strain evidence="3 4">IG16b</strain>
    </source>
</reference>